<accession>A0AAC9AU37</accession>
<geneLocation type="plasmid" evidence="1 2">
    <name>pAA04</name>
</geneLocation>
<evidence type="ECO:0000313" key="2">
    <source>
        <dbReference type="Proteomes" id="UP000075755"/>
    </source>
</evidence>
<reference evidence="1 2" key="1">
    <citation type="submission" date="2016-03" db="EMBL/GenBank/DDBJ databases">
        <title>Complete genome of Aminobacter aminovorans KCTC 2477.</title>
        <authorList>
            <person name="Kim K.M."/>
        </authorList>
    </citation>
    <scope>NUCLEOTIDE SEQUENCE [LARGE SCALE GENOMIC DNA]</scope>
    <source>
        <strain evidence="1 2">KCTC 2477</strain>
        <plasmid evidence="1 2">pAA04</plasmid>
    </source>
</reference>
<evidence type="ECO:0000313" key="1">
    <source>
        <dbReference type="EMBL" id="AMS45511.1"/>
    </source>
</evidence>
<dbReference type="GO" id="GO:0016829">
    <property type="term" value="F:lyase activity"/>
    <property type="evidence" value="ECO:0007669"/>
    <property type="project" value="InterPro"/>
</dbReference>
<dbReference type="KEGG" id="aak:AA2016_6621"/>
<name>A0AAC9AU37_AMIAI</name>
<protein>
    <submittedName>
        <fullName evidence="1">4-oxalocrotonate decarboxylase</fullName>
    </submittedName>
</protein>
<dbReference type="InterPro" id="IPR023375">
    <property type="entry name" value="ADC_dom_sf"/>
</dbReference>
<gene>
    <name evidence="1" type="ORF">AA2016_6621</name>
</gene>
<dbReference type="Gene3D" id="2.40.400.10">
    <property type="entry name" value="Acetoacetate decarboxylase-like"/>
    <property type="match status" value="1"/>
</dbReference>
<dbReference type="SUPFAM" id="SSF160104">
    <property type="entry name" value="Acetoacetate decarboxylase-like"/>
    <property type="match status" value="1"/>
</dbReference>
<proteinExistence type="predicted"/>
<keyword evidence="1" id="KW-0614">Plasmid</keyword>
<organism evidence="1 2">
    <name type="scientific">Aminobacter aminovorans</name>
    <name type="common">Chelatobacter heintzii</name>
    <dbReference type="NCBI Taxonomy" id="83263"/>
    <lineage>
        <taxon>Bacteria</taxon>
        <taxon>Pseudomonadati</taxon>
        <taxon>Pseudomonadota</taxon>
        <taxon>Alphaproteobacteria</taxon>
        <taxon>Hyphomicrobiales</taxon>
        <taxon>Phyllobacteriaceae</taxon>
        <taxon>Aminobacter</taxon>
    </lineage>
</organism>
<sequence>MLMRNESYVGGVMNMTGVRPGDAFKYEGPTMPNKADYWVTFTSTYEAIEKYILPPPLKADRSVPPEVRLICFVSPENKAFSGKVTPYQGFMFLAQTEHNGVKGRAGWEYVDAVYGDKSEVDIMGPWGVYFGMMKKLGDIRFTPLGGNRFQMSVDRRGVRMITLKMSIGAEMEAAKIDAINAGISGSGATITVREIPNVDYTGFTERSICVARADKNCVLSGWNVSDCSVEFGHTPEDPLDQIPVLEVTGAGATVNAGSKELFTEMYVLDSLPLDAT</sequence>
<dbReference type="Pfam" id="PF06314">
    <property type="entry name" value="ADC"/>
    <property type="match status" value="1"/>
</dbReference>
<dbReference type="InterPro" id="IPR010451">
    <property type="entry name" value="Acetoacetate_decarboxylase"/>
</dbReference>
<dbReference type="Proteomes" id="UP000075755">
    <property type="component" value="Plasmid pAA04"/>
</dbReference>
<dbReference type="EMBL" id="CP015009">
    <property type="protein sequence ID" value="AMS45511.1"/>
    <property type="molecule type" value="Genomic_DNA"/>
</dbReference>
<dbReference type="AlphaFoldDB" id="A0AAC9AU37"/>